<gene>
    <name evidence="7" type="ORF">A4X13_0g3525</name>
</gene>
<dbReference type="InterPro" id="IPR019002">
    <property type="entry name" value="Ribosome_biogenesis_Nop16"/>
</dbReference>
<comment type="similarity">
    <text evidence="3">Belongs to the NOP16 family.</text>
</comment>
<dbReference type="GO" id="GO:0005730">
    <property type="term" value="C:nucleolus"/>
    <property type="evidence" value="ECO:0007669"/>
    <property type="project" value="UniProtKB-SubCell"/>
</dbReference>
<evidence type="ECO:0000256" key="6">
    <source>
        <dbReference type="SAM" id="MobiDB-lite"/>
    </source>
</evidence>
<accession>A0A177TYL1</accession>
<feature type="compositionally biased region" description="Low complexity" evidence="6">
    <location>
        <begin position="12"/>
        <end position="23"/>
    </location>
</feature>
<evidence type="ECO:0000256" key="3">
    <source>
        <dbReference type="ARBA" id="ARBA00008479"/>
    </source>
</evidence>
<reference evidence="7" key="2">
    <citation type="journal article" date="2019" name="IMA Fungus">
        <title>Genome sequencing and comparison of five Tilletia species to identify candidate genes for the detection of regulated species infecting wheat.</title>
        <authorList>
            <person name="Nguyen H.D.T."/>
            <person name="Sultana T."/>
            <person name="Kesanakurti P."/>
            <person name="Hambleton S."/>
        </authorList>
    </citation>
    <scope>NUCLEOTIDE SEQUENCE</scope>
    <source>
        <strain evidence="7">DAOMC 236416</strain>
    </source>
</reference>
<evidence type="ECO:0000256" key="2">
    <source>
        <dbReference type="ARBA" id="ARBA00004604"/>
    </source>
</evidence>
<proteinExistence type="inferred from homology"/>
<dbReference type="AlphaFoldDB" id="A0A177TYL1"/>
<organism evidence="7 8">
    <name type="scientific">Tilletia indica</name>
    <dbReference type="NCBI Taxonomy" id="43049"/>
    <lineage>
        <taxon>Eukaryota</taxon>
        <taxon>Fungi</taxon>
        <taxon>Dikarya</taxon>
        <taxon>Basidiomycota</taxon>
        <taxon>Ustilaginomycotina</taxon>
        <taxon>Exobasidiomycetes</taxon>
        <taxon>Tilletiales</taxon>
        <taxon>Tilletiaceae</taxon>
        <taxon>Tilletia</taxon>
    </lineage>
</organism>
<comment type="caution">
    <text evidence="7">The sequence shown here is derived from an EMBL/GenBank/DDBJ whole genome shotgun (WGS) entry which is preliminary data.</text>
</comment>
<name>A0A177TYL1_9BASI</name>
<feature type="region of interest" description="Disordered" evidence="6">
    <location>
        <begin position="1"/>
        <end position="49"/>
    </location>
</feature>
<sequence>MANPRQRRKQRSSAASGSSNTSKRAQRKKLHRAPPLKGPAAAIIGDQWDRTKTIRQNYRALGLVGDGLALRPSGGGEKTALEAQAEAEAAAEEASSSAAAKGKGKATAEGSSKLRKGLGRIIRDEQGNVIDIIEGGEDEAGASSSSATPWGKPFNDWDELEDKEAPVQTDRAYLPEVVGPRTQAGEKIITSLEQRAAEAAPVVRHTSTLEASWLHSLVQAHGDDIEAMARDSKRNVWQKTTGEIRKAIKKAGGKEALLA</sequence>
<dbReference type="GO" id="GO:0042273">
    <property type="term" value="P:ribosomal large subunit biogenesis"/>
    <property type="evidence" value="ECO:0007669"/>
    <property type="project" value="TreeGrafter"/>
</dbReference>
<feature type="compositionally biased region" description="Basic residues" evidence="6">
    <location>
        <begin position="24"/>
        <end position="34"/>
    </location>
</feature>
<feature type="region of interest" description="Disordered" evidence="6">
    <location>
        <begin position="137"/>
        <end position="157"/>
    </location>
</feature>
<evidence type="ECO:0000313" key="7">
    <source>
        <dbReference type="EMBL" id="KAE8254145.1"/>
    </source>
</evidence>
<feature type="region of interest" description="Disordered" evidence="6">
    <location>
        <begin position="75"/>
        <end position="112"/>
    </location>
</feature>
<keyword evidence="8" id="KW-1185">Reference proteome</keyword>
<dbReference type="EMBL" id="LWDF02000201">
    <property type="protein sequence ID" value="KAE8254145.1"/>
    <property type="molecule type" value="Genomic_DNA"/>
</dbReference>
<dbReference type="Pfam" id="PF09420">
    <property type="entry name" value="Nop16"/>
    <property type="match status" value="1"/>
</dbReference>
<evidence type="ECO:0000313" key="8">
    <source>
        <dbReference type="Proteomes" id="UP000077521"/>
    </source>
</evidence>
<comment type="function">
    <text evidence="1">Involved in the biogenesis of the 60S ribosomal subunit.</text>
</comment>
<comment type="subcellular location">
    <subcellularLocation>
        <location evidence="2">Nucleus</location>
        <location evidence="2">Nucleolus</location>
    </subcellularLocation>
</comment>
<feature type="compositionally biased region" description="Basic residues" evidence="6">
    <location>
        <begin position="1"/>
        <end position="11"/>
    </location>
</feature>
<protein>
    <recommendedName>
        <fullName evidence="4">Nucleolar protein 16</fullName>
    </recommendedName>
</protein>
<evidence type="ECO:0000256" key="1">
    <source>
        <dbReference type="ARBA" id="ARBA00002889"/>
    </source>
</evidence>
<feature type="compositionally biased region" description="Low complexity" evidence="6">
    <location>
        <begin position="81"/>
        <end position="111"/>
    </location>
</feature>
<dbReference type="PANTHER" id="PTHR13243">
    <property type="entry name" value="HSPC111 PROTEIN-RELATED"/>
    <property type="match status" value="1"/>
</dbReference>
<evidence type="ECO:0000256" key="5">
    <source>
        <dbReference type="ARBA" id="ARBA00023242"/>
    </source>
</evidence>
<dbReference type="Proteomes" id="UP000077521">
    <property type="component" value="Unassembled WGS sequence"/>
</dbReference>
<evidence type="ECO:0000256" key="4">
    <source>
        <dbReference type="ARBA" id="ARBA00015522"/>
    </source>
</evidence>
<dbReference type="PANTHER" id="PTHR13243:SF1">
    <property type="entry name" value="NUCLEOLAR PROTEIN 16"/>
    <property type="match status" value="1"/>
</dbReference>
<reference evidence="7" key="1">
    <citation type="submission" date="2016-04" db="EMBL/GenBank/DDBJ databases">
        <authorList>
            <person name="Nguyen H.D."/>
            <person name="Samba Siva P."/>
            <person name="Cullis J."/>
            <person name="Levesque C.A."/>
            <person name="Hambleton S."/>
        </authorList>
    </citation>
    <scope>NUCLEOTIDE SEQUENCE</scope>
    <source>
        <strain evidence="7">DAOMC 236416</strain>
    </source>
</reference>
<keyword evidence="5" id="KW-0539">Nucleus</keyword>